<accession>A0ABT0BRF6</accession>
<evidence type="ECO:0000313" key="1">
    <source>
        <dbReference type="EMBL" id="MCJ2187632.1"/>
    </source>
</evidence>
<evidence type="ECO:0000313" key="2">
    <source>
        <dbReference type="Proteomes" id="UP001202281"/>
    </source>
</evidence>
<gene>
    <name evidence="1" type="ORF">MTR66_12500</name>
</gene>
<comment type="caution">
    <text evidence="1">The sequence shown here is derived from an EMBL/GenBank/DDBJ whole genome shotgun (WGS) entry which is preliminary data.</text>
</comment>
<dbReference type="EMBL" id="JALHLG010000016">
    <property type="protein sequence ID" value="MCJ2187632.1"/>
    <property type="molecule type" value="Genomic_DNA"/>
</dbReference>
<keyword evidence="2" id="KW-1185">Reference proteome</keyword>
<organism evidence="1 2">
    <name type="scientific">Novosphingobium beihaiensis</name>
    <dbReference type="NCBI Taxonomy" id="2930389"/>
    <lineage>
        <taxon>Bacteria</taxon>
        <taxon>Pseudomonadati</taxon>
        <taxon>Pseudomonadota</taxon>
        <taxon>Alphaproteobacteria</taxon>
        <taxon>Sphingomonadales</taxon>
        <taxon>Sphingomonadaceae</taxon>
        <taxon>Novosphingobium</taxon>
    </lineage>
</organism>
<reference evidence="1 2" key="1">
    <citation type="submission" date="2022-04" db="EMBL/GenBank/DDBJ databases">
        <title>Identification of a novel bacterium isolated from mangrove sediments.</title>
        <authorList>
            <person name="Pan X."/>
        </authorList>
    </citation>
    <scope>NUCLEOTIDE SEQUENCE [LARGE SCALE GENOMIC DNA]</scope>
    <source>
        <strain evidence="1 2">B2638</strain>
    </source>
</reference>
<protein>
    <submittedName>
        <fullName evidence="1">Uncharacterized protein</fullName>
    </submittedName>
</protein>
<sequence length="163" mass="18471">MMYHASIAAKDPEHVAKVVAELWGGEAIPFLPTNNGSWMAIASDDRNTALEVYPYQMVLSYEDPKVVIPDPDPSTTDYVATHLAIGTKLTADEIFAIGKREGWFTQRLRRKMGFDVVELWVENRVMLEILTDEMQADYLETTTTPRWMAALEMWKEAKAAGKM</sequence>
<proteinExistence type="predicted"/>
<name>A0ABT0BRF6_9SPHN</name>
<dbReference type="RefSeq" id="WP_243921503.1">
    <property type="nucleotide sequence ID" value="NZ_JALHLG010000016.1"/>
</dbReference>
<dbReference type="Proteomes" id="UP001202281">
    <property type="component" value="Unassembled WGS sequence"/>
</dbReference>